<dbReference type="PROSITE" id="PS50026">
    <property type="entry name" value="EGF_3"/>
    <property type="match status" value="1"/>
</dbReference>
<keyword evidence="7" id="KW-0964">Secreted</keyword>
<dbReference type="AlphaFoldDB" id="A0ABD1ISJ9"/>
<dbReference type="InterPro" id="IPR017857">
    <property type="entry name" value="Coagulation_fac-like_Gla_dom"/>
</dbReference>
<dbReference type="GO" id="GO:0005576">
    <property type="term" value="C:extracellular region"/>
    <property type="evidence" value="ECO:0007669"/>
    <property type="project" value="UniProtKB-SubCell"/>
</dbReference>
<dbReference type="SMART" id="SM00020">
    <property type="entry name" value="Tryp_SPc"/>
    <property type="match status" value="1"/>
</dbReference>
<gene>
    <name evidence="32" type="ORF">ACEWY4_026704</name>
</gene>
<feature type="active site" description="Charge relay system" evidence="24">
    <location>
        <position position="325"/>
    </location>
</feature>
<evidence type="ECO:0000256" key="1">
    <source>
        <dbReference type="ARBA" id="ARBA00001368"/>
    </source>
</evidence>
<dbReference type="FunFam" id="4.10.740.10:FF:000001">
    <property type="entry name" value="vitamin K-dependent protein S"/>
    <property type="match status" value="1"/>
</dbReference>
<evidence type="ECO:0000256" key="4">
    <source>
        <dbReference type="ARBA" id="ARBA00012066"/>
    </source>
</evidence>
<evidence type="ECO:0000256" key="6">
    <source>
        <dbReference type="ARBA" id="ARBA00022479"/>
    </source>
</evidence>
<dbReference type="InterPro" id="IPR001314">
    <property type="entry name" value="Peptidase_S1A"/>
</dbReference>
<feature type="region of interest" description="Disordered" evidence="27">
    <location>
        <begin position="193"/>
        <end position="239"/>
    </location>
</feature>
<comment type="function">
    <text evidence="2">Factor IX is a vitamin K-dependent plasma protein that participates in the intrinsic pathway of blood coagulation by converting factor X to its active form in the presence of Ca(2+) ions, phospholipids, and factor VIIIa.</text>
</comment>
<dbReference type="Gene3D" id="2.40.10.10">
    <property type="entry name" value="Trypsin-like serine proteases"/>
    <property type="match status" value="2"/>
</dbReference>
<sequence>MAAVYLCLICWVLLQGLQPVSTELFRSRTEANVVLRQKRHNSGFFEEVLAGDIERECMEEVCDLEEAREAFENDDQTMKFWQTYTDGDQCKSSPCQNGGECQDQIGTYTCKCKTGFIGSDCEIALARECDMDNGGCMHFCESVGGRGAECHCASGYRLAEDGLTCEIEGQWPCGFDRRIVHLGGKVRTALDLKSTNSTKTNSTSNKKRHNSTTDTTPTSTPARRLLPRPLPSLSPTRLGRLMPSRSRLPSWVHQSQQPIPAVMGTKPPVFNTTTAVSNLNKRIVGGDDVTPGEIPWQVALVMRSTEEVFCGGSILGRMWVITAAHCLVKAPEGSFFVRVGEHDVKIAEGHEQDLEVSKRHVHPLYAPRQSLFNHDVALLRLATPIKFSLYAQPICLGPKTFSESLLQSGEMATISGWGRVRHQGWTSSKLLKVELPYVDRTHCIDSSSERITYFMFCSGYADGSKDACQGDSGGPHATRFRGTWFLTGIVSWGEECAKVGKYGVYTRLSHYYRWIRYVMGLNKEMLNQMVDL</sequence>
<dbReference type="PROSITE" id="PS01187">
    <property type="entry name" value="EGF_CA"/>
    <property type="match status" value="1"/>
</dbReference>
<evidence type="ECO:0000256" key="16">
    <source>
        <dbReference type="ARBA" id="ARBA00022837"/>
    </source>
</evidence>
<keyword evidence="6" id="KW-0301">Gamma-carboxyglutamic acid</keyword>
<dbReference type="SMART" id="SM00069">
    <property type="entry name" value="GLA"/>
    <property type="match status" value="1"/>
</dbReference>
<dbReference type="GO" id="GO:0004252">
    <property type="term" value="F:serine-type endopeptidase activity"/>
    <property type="evidence" value="ECO:0007669"/>
    <property type="project" value="UniProtKB-EC"/>
</dbReference>
<proteinExistence type="predicted"/>
<evidence type="ECO:0000256" key="5">
    <source>
        <dbReference type="ARBA" id="ARBA00019454"/>
    </source>
</evidence>
<keyword evidence="22" id="KW-0379">Hydroxylation</keyword>
<evidence type="ECO:0000313" key="32">
    <source>
        <dbReference type="EMBL" id="KAL2077200.1"/>
    </source>
</evidence>
<evidence type="ECO:0000256" key="23">
    <source>
        <dbReference type="ARBA" id="ARBA00031357"/>
    </source>
</evidence>
<comment type="caution">
    <text evidence="32">The sequence shown here is derived from an EMBL/GenBank/DDBJ whole genome shotgun (WGS) entry which is preliminary data.</text>
</comment>
<evidence type="ECO:0000256" key="25">
    <source>
        <dbReference type="PROSITE-ProRule" id="PRU00076"/>
    </source>
</evidence>
<feature type="domain" description="EGF-like" evidence="29">
    <location>
        <begin position="86"/>
        <end position="122"/>
    </location>
</feature>
<dbReference type="InterPro" id="IPR009003">
    <property type="entry name" value="Peptidase_S1_PA"/>
</dbReference>
<dbReference type="PROSITE" id="PS00134">
    <property type="entry name" value="TRYPSIN_HIS"/>
    <property type="match status" value="1"/>
</dbReference>
<evidence type="ECO:0000259" key="31">
    <source>
        <dbReference type="PROSITE" id="PS50998"/>
    </source>
</evidence>
<dbReference type="InterPro" id="IPR000294">
    <property type="entry name" value="GLA_domain"/>
</dbReference>
<dbReference type="PROSITE" id="PS00010">
    <property type="entry name" value="ASX_HYDROXYL"/>
    <property type="match status" value="1"/>
</dbReference>
<dbReference type="GO" id="GO:0007596">
    <property type="term" value="P:blood coagulation"/>
    <property type="evidence" value="ECO:0007669"/>
    <property type="project" value="UniProtKB-KW"/>
</dbReference>
<feature type="active site" description="Charge relay system" evidence="24">
    <location>
        <position position="375"/>
    </location>
</feature>
<dbReference type="InterPro" id="IPR018114">
    <property type="entry name" value="TRYPSIN_HIS"/>
</dbReference>
<dbReference type="InterPro" id="IPR000152">
    <property type="entry name" value="EGF-type_Asp/Asn_hydroxyl_site"/>
</dbReference>
<dbReference type="FunFam" id="2.40.10.10:FF:000120">
    <property type="entry name" value="Putative serine protease"/>
    <property type="match status" value="1"/>
</dbReference>
<dbReference type="Proteomes" id="UP001591681">
    <property type="component" value="Unassembled WGS sequence"/>
</dbReference>
<dbReference type="PRINTS" id="PR00001">
    <property type="entry name" value="GLABLOOD"/>
</dbReference>
<evidence type="ECO:0000256" key="9">
    <source>
        <dbReference type="ARBA" id="ARBA00022553"/>
    </source>
</evidence>
<dbReference type="Pfam" id="PF00008">
    <property type="entry name" value="EGF"/>
    <property type="match status" value="1"/>
</dbReference>
<feature type="domain" description="Gla" evidence="31">
    <location>
        <begin position="40"/>
        <end position="86"/>
    </location>
</feature>
<keyword evidence="10 26" id="KW-0645">Protease</keyword>
<comment type="caution">
    <text evidence="25">Lacks conserved residue(s) required for the propagation of feature annotation.</text>
</comment>
<keyword evidence="18" id="KW-0094">Blood coagulation</keyword>
<feature type="chain" id="PRO_5044877334" description="Coagulation factor IX" evidence="28">
    <location>
        <begin position="23"/>
        <end position="532"/>
    </location>
</feature>
<dbReference type="PROSITE" id="PS50998">
    <property type="entry name" value="GLA_2"/>
    <property type="match status" value="1"/>
</dbReference>
<keyword evidence="16" id="KW-0106">Calcium</keyword>
<evidence type="ECO:0000256" key="24">
    <source>
        <dbReference type="PIRSR" id="PIRSR001143-1"/>
    </source>
</evidence>
<keyword evidence="20 25" id="KW-1015">Disulfide bond</keyword>
<dbReference type="PIRSF" id="PIRSF001143">
    <property type="entry name" value="Factor_X"/>
    <property type="match status" value="1"/>
</dbReference>
<keyword evidence="12" id="KW-0479">Metal-binding</keyword>
<dbReference type="Gene3D" id="4.10.740.10">
    <property type="entry name" value="Coagulation Factor IX"/>
    <property type="match status" value="1"/>
</dbReference>
<organism evidence="32 33">
    <name type="scientific">Coilia grayii</name>
    <name type="common">Gray's grenadier anchovy</name>
    <dbReference type="NCBI Taxonomy" id="363190"/>
    <lineage>
        <taxon>Eukaryota</taxon>
        <taxon>Metazoa</taxon>
        <taxon>Chordata</taxon>
        <taxon>Craniata</taxon>
        <taxon>Vertebrata</taxon>
        <taxon>Euteleostomi</taxon>
        <taxon>Actinopterygii</taxon>
        <taxon>Neopterygii</taxon>
        <taxon>Teleostei</taxon>
        <taxon>Clupei</taxon>
        <taxon>Clupeiformes</taxon>
        <taxon>Clupeoidei</taxon>
        <taxon>Engraulidae</taxon>
        <taxon>Coilinae</taxon>
        <taxon>Coilia</taxon>
    </lineage>
</organism>
<dbReference type="InterPro" id="IPR018097">
    <property type="entry name" value="EGF_Ca-bd_CS"/>
</dbReference>
<comment type="catalytic activity">
    <reaction evidence="1">
        <text>Selective cleavage of Arg-|-Ile bond in factor X to form factor Xa.</text>
        <dbReference type="EC" id="3.4.21.22"/>
    </reaction>
</comment>
<dbReference type="SUPFAM" id="SSF50494">
    <property type="entry name" value="Trypsin-like serine proteases"/>
    <property type="match status" value="1"/>
</dbReference>
<evidence type="ECO:0000256" key="8">
    <source>
        <dbReference type="ARBA" id="ARBA00022536"/>
    </source>
</evidence>
<dbReference type="PROSITE" id="PS00135">
    <property type="entry name" value="TRYPSIN_SER"/>
    <property type="match status" value="1"/>
</dbReference>
<dbReference type="CDD" id="cd00054">
    <property type="entry name" value="EGF_CA"/>
    <property type="match status" value="1"/>
</dbReference>
<evidence type="ECO:0000256" key="2">
    <source>
        <dbReference type="ARBA" id="ARBA00002741"/>
    </source>
</evidence>
<keyword evidence="8 25" id="KW-0245">EGF-like domain</keyword>
<dbReference type="PRINTS" id="PR00722">
    <property type="entry name" value="CHYMOTRYPSIN"/>
</dbReference>
<protein>
    <recommendedName>
        <fullName evidence="5">Coagulation factor IX</fullName>
        <ecNumber evidence="4">3.4.21.22</ecNumber>
    </recommendedName>
    <alternativeName>
        <fullName evidence="23">Christmas factor</fullName>
    </alternativeName>
</protein>
<evidence type="ECO:0000256" key="18">
    <source>
        <dbReference type="ARBA" id="ARBA00023084"/>
    </source>
</evidence>
<dbReference type="EMBL" id="JBHFQA010000024">
    <property type="protein sequence ID" value="KAL2077200.1"/>
    <property type="molecule type" value="Genomic_DNA"/>
</dbReference>
<keyword evidence="17" id="KW-0460">Magnesium</keyword>
<dbReference type="PROSITE" id="PS00022">
    <property type="entry name" value="EGF_1"/>
    <property type="match status" value="1"/>
</dbReference>
<feature type="compositionally biased region" description="Low complexity" evidence="27">
    <location>
        <begin position="193"/>
        <end position="204"/>
    </location>
</feature>
<dbReference type="CDD" id="cd00190">
    <property type="entry name" value="Tryp_SPc"/>
    <property type="match status" value="1"/>
</dbReference>
<evidence type="ECO:0000256" key="21">
    <source>
        <dbReference type="ARBA" id="ARBA00023180"/>
    </source>
</evidence>
<feature type="disulfide bond" evidence="25">
    <location>
        <begin position="112"/>
        <end position="121"/>
    </location>
</feature>
<keyword evidence="19" id="KW-0865">Zymogen</keyword>
<dbReference type="InterPro" id="IPR000742">
    <property type="entry name" value="EGF"/>
</dbReference>
<comment type="subcellular location">
    <subcellularLocation>
        <location evidence="3">Secreted</location>
    </subcellularLocation>
</comment>
<evidence type="ECO:0000256" key="17">
    <source>
        <dbReference type="ARBA" id="ARBA00022842"/>
    </source>
</evidence>
<evidence type="ECO:0000256" key="14">
    <source>
        <dbReference type="ARBA" id="ARBA00022801"/>
    </source>
</evidence>
<name>A0ABD1ISJ9_9TELE</name>
<dbReference type="Pfam" id="PF00089">
    <property type="entry name" value="Trypsin"/>
    <property type="match status" value="1"/>
</dbReference>
<dbReference type="PROSITE" id="PS01186">
    <property type="entry name" value="EGF_2"/>
    <property type="match status" value="1"/>
</dbReference>
<evidence type="ECO:0000313" key="33">
    <source>
        <dbReference type="Proteomes" id="UP001591681"/>
    </source>
</evidence>
<evidence type="ECO:0000256" key="12">
    <source>
        <dbReference type="ARBA" id="ARBA00022723"/>
    </source>
</evidence>
<feature type="signal peptide" evidence="28">
    <location>
        <begin position="1"/>
        <end position="22"/>
    </location>
</feature>
<dbReference type="Pfam" id="PF14670">
    <property type="entry name" value="FXa_inhibition"/>
    <property type="match status" value="1"/>
</dbReference>
<evidence type="ECO:0000256" key="20">
    <source>
        <dbReference type="ARBA" id="ARBA00023157"/>
    </source>
</evidence>
<dbReference type="Gene3D" id="2.10.25.10">
    <property type="entry name" value="Laminin"/>
    <property type="match status" value="2"/>
</dbReference>
<dbReference type="InterPro" id="IPR001881">
    <property type="entry name" value="EGF-like_Ca-bd_dom"/>
</dbReference>
<dbReference type="PRINTS" id="PR00010">
    <property type="entry name" value="EGFBLOOD"/>
</dbReference>
<dbReference type="InterPro" id="IPR050442">
    <property type="entry name" value="Peptidase_S1_coag_factors"/>
</dbReference>
<keyword evidence="33" id="KW-1185">Reference proteome</keyword>
<dbReference type="InterPro" id="IPR035972">
    <property type="entry name" value="GLA-like_dom_SF"/>
</dbReference>
<keyword evidence="11" id="KW-0356">Hemostasis</keyword>
<keyword evidence="9" id="KW-0597">Phosphoprotein</keyword>
<evidence type="ECO:0000256" key="26">
    <source>
        <dbReference type="RuleBase" id="RU363034"/>
    </source>
</evidence>
<keyword evidence="14 26" id="KW-0378">Hydrolase</keyword>
<keyword evidence="15 26" id="KW-0720">Serine protease</keyword>
<evidence type="ECO:0000256" key="28">
    <source>
        <dbReference type="SAM" id="SignalP"/>
    </source>
</evidence>
<dbReference type="SMART" id="SM00181">
    <property type="entry name" value="EGF"/>
    <property type="match status" value="2"/>
</dbReference>
<dbReference type="InterPro" id="IPR043504">
    <property type="entry name" value="Peptidase_S1_PA_chymotrypsin"/>
</dbReference>
<accession>A0ABD1ISJ9</accession>
<evidence type="ECO:0000256" key="27">
    <source>
        <dbReference type="SAM" id="MobiDB-lite"/>
    </source>
</evidence>
<dbReference type="Pfam" id="PF00594">
    <property type="entry name" value="Gla"/>
    <property type="match status" value="1"/>
</dbReference>
<evidence type="ECO:0000256" key="11">
    <source>
        <dbReference type="ARBA" id="ARBA00022696"/>
    </source>
</evidence>
<feature type="active site" description="Charge relay system" evidence="24">
    <location>
        <position position="472"/>
    </location>
</feature>
<dbReference type="GO" id="GO:0006508">
    <property type="term" value="P:proteolysis"/>
    <property type="evidence" value="ECO:0007669"/>
    <property type="project" value="UniProtKB-KW"/>
</dbReference>
<evidence type="ECO:0000259" key="29">
    <source>
        <dbReference type="PROSITE" id="PS50026"/>
    </source>
</evidence>
<feature type="domain" description="Peptidase S1" evidence="30">
    <location>
        <begin position="283"/>
        <end position="520"/>
    </location>
</feature>
<keyword evidence="13 28" id="KW-0732">Signal</keyword>
<evidence type="ECO:0000256" key="15">
    <source>
        <dbReference type="ARBA" id="ARBA00022825"/>
    </source>
</evidence>
<evidence type="ECO:0000256" key="22">
    <source>
        <dbReference type="ARBA" id="ARBA00023278"/>
    </source>
</evidence>
<reference evidence="32 33" key="1">
    <citation type="submission" date="2024-09" db="EMBL/GenBank/DDBJ databases">
        <title>A chromosome-level genome assembly of Gray's grenadier anchovy, Coilia grayii.</title>
        <authorList>
            <person name="Fu Z."/>
        </authorList>
    </citation>
    <scope>NUCLEOTIDE SEQUENCE [LARGE SCALE GENOMIC DNA]</scope>
    <source>
        <strain evidence="32">G4</strain>
        <tissue evidence="32">Muscle</tissue>
    </source>
</reference>
<dbReference type="InterPro" id="IPR033116">
    <property type="entry name" value="TRYPSIN_SER"/>
</dbReference>
<dbReference type="SMART" id="SM00179">
    <property type="entry name" value="EGF_CA"/>
    <property type="match status" value="1"/>
</dbReference>
<keyword evidence="21" id="KW-0325">Glycoprotein</keyword>
<evidence type="ECO:0000256" key="7">
    <source>
        <dbReference type="ARBA" id="ARBA00022525"/>
    </source>
</evidence>
<evidence type="ECO:0000256" key="3">
    <source>
        <dbReference type="ARBA" id="ARBA00004613"/>
    </source>
</evidence>
<dbReference type="PANTHER" id="PTHR24278">
    <property type="entry name" value="COAGULATION FACTOR"/>
    <property type="match status" value="1"/>
</dbReference>
<dbReference type="PANTHER" id="PTHR24278:SF31">
    <property type="entry name" value="COAGULATION FACTOR IX"/>
    <property type="match status" value="1"/>
</dbReference>
<evidence type="ECO:0000256" key="13">
    <source>
        <dbReference type="ARBA" id="ARBA00022729"/>
    </source>
</evidence>
<dbReference type="SUPFAM" id="SSF57196">
    <property type="entry name" value="EGF/Laminin"/>
    <property type="match status" value="1"/>
</dbReference>
<evidence type="ECO:0000256" key="19">
    <source>
        <dbReference type="ARBA" id="ARBA00023145"/>
    </source>
</evidence>
<dbReference type="SUPFAM" id="SSF57630">
    <property type="entry name" value="GLA-domain"/>
    <property type="match status" value="1"/>
</dbReference>
<dbReference type="FunFam" id="2.10.25.10:FF:000162">
    <property type="entry name" value="Coagulation factor X (Predicted)"/>
    <property type="match status" value="1"/>
</dbReference>
<evidence type="ECO:0000256" key="10">
    <source>
        <dbReference type="ARBA" id="ARBA00022670"/>
    </source>
</evidence>
<dbReference type="PROSITE" id="PS50240">
    <property type="entry name" value="TRYPSIN_DOM"/>
    <property type="match status" value="1"/>
</dbReference>
<dbReference type="InterPro" id="IPR012224">
    <property type="entry name" value="Pept_S1A_FX"/>
</dbReference>
<dbReference type="GO" id="GO:0046872">
    <property type="term" value="F:metal ion binding"/>
    <property type="evidence" value="ECO:0007669"/>
    <property type="project" value="UniProtKB-KW"/>
</dbReference>
<dbReference type="InterPro" id="IPR001254">
    <property type="entry name" value="Trypsin_dom"/>
</dbReference>
<evidence type="ECO:0000259" key="30">
    <source>
        <dbReference type="PROSITE" id="PS50240"/>
    </source>
</evidence>
<dbReference type="PROSITE" id="PS00011">
    <property type="entry name" value="GLA_1"/>
    <property type="match status" value="1"/>
</dbReference>
<dbReference type="EC" id="3.4.21.22" evidence="4"/>
<feature type="compositionally biased region" description="Low complexity" evidence="27">
    <location>
        <begin position="212"/>
        <end position="224"/>
    </location>
</feature>